<dbReference type="PRINTS" id="PR00081">
    <property type="entry name" value="GDHRDH"/>
</dbReference>
<evidence type="ECO:0000259" key="2">
    <source>
        <dbReference type="SMART" id="SM00822"/>
    </source>
</evidence>
<dbReference type="SUPFAM" id="SSF51735">
    <property type="entry name" value="NAD(P)-binding Rossmann-fold domains"/>
    <property type="match status" value="1"/>
</dbReference>
<dbReference type="CDD" id="cd05233">
    <property type="entry name" value="SDR_c"/>
    <property type="match status" value="1"/>
</dbReference>
<dbReference type="Gene3D" id="3.40.50.720">
    <property type="entry name" value="NAD(P)-binding Rossmann-like Domain"/>
    <property type="match status" value="1"/>
</dbReference>
<dbReference type="AlphaFoldDB" id="A0A3P3FC61"/>
<dbReference type="PRINTS" id="PR00080">
    <property type="entry name" value="SDRFAMILY"/>
</dbReference>
<comment type="similarity">
    <text evidence="1">Belongs to the short-chain dehydrogenases/reductases (SDR) family.</text>
</comment>
<protein>
    <submittedName>
        <fullName evidence="3">SDR family oxidoreductase</fullName>
    </submittedName>
</protein>
<sequence>MDHDTITNKKAVVIGGTHGMGLAVAEALADGGAEVLVTGRDQRNVDAVRAKLFSRAHVVQSDISDMADIVTLGAEVGQKLGQIDFLHINAGVANLQPVERVTEDSYDYAFNINAKGAFFTAQRLLPLIRDGGAIIFTSSVADESGTAGMSVYSGSKAALRAFAKVLAAELLPRRIRVNVVSPGFIDTPTMGVAGASAEERAAFMRIGDAVTPMKRHGTVEEVARAVLFLALDATFTTGARLTVDGGLGQDLSPVPA</sequence>
<dbReference type="OrthoDB" id="9803333at2"/>
<dbReference type="SMART" id="SM00822">
    <property type="entry name" value="PKS_KR"/>
    <property type="match status" value="1"/>
</dbReference>
<dbReference type="FunFam" id="3.40.50.720:FF:000084">
    <property type="entry name" value="Short-chain dehydrogenase reductase"/>
    <property type="match status" value="1"/>
</dbReference>
<dbReference type="PANTHER" id="PTHR43975">
    <property type="entry name" value="ZGC:101858"/>
    <property type="match status" value="1"/>
</dbReference>
<dbReference type="PROSITE" id="PS00061">
    <property type="entry name" value="ADH_SHORT"/>
    <property type="match status" value="1"/>
</dbReference>
<dbReference type="InterPro" id="IPR002347">
    <property type="entry name" value="SDR_fam"/>
</dbReference>
<name>A0A3P3FC61_9HYPH</name>
<dbReference type="RefSeq" id="WP_125002824.1">
    <property type="nucleotide sequence ID" value="NZ_RQXT01000032.1"/>
</dbReference>
<organism evidence="3 4">
    <name type="scientific">Mesorhizobium tamadayense</name>
    <dbReference type="NCBI Taxonomy" id="425306"/>
    <lineage>
        <taxon>Bacteria</taxon>
        <taxon>Pseudomonadati</taxon>
        <taxon>Pseudomonadota</taxon>
        <taxon>Alphaproteobacteria</taxon>
        <taxon>Hyphomicrobiales</taxon>
        <taxon>Phyllobacteriaceae</taxon>
        <taxon>Mesorhizobium</taxon>
    </lineage>
</organism>
<dbReference type="EMBL" id="RQXT01000032">
    <property type="protein sequence ID" value="RRH96161.1"/>
    <property type="molecule type" value="Genomic_DNA"/>
</dbReference>
<reference evidence="3 4" key="1">
    <citation type="submission" date="2018-11" db="EMBL/GenBank/DDBJ databases">
        <title>the genome of Mesorhizobium tamadayense DSM 28320.</title>
        <authorList>
            <person name="Gao J."/>
        </authorList>
    </citation>
    <scope>NUCLEOTIDE SEQUENCE [LARGE SCALE GENOMIC DNA]</scope>
    <source>
        <strain evidence="3 4">DSM 28320</strain>
    </source>
</reference>
<comment type="caution">
    <text evidence="3">The sequence shown here is derived from an EMBL/GenBank/DDBJ whole genome shotgun (WGS) entry which is preliminary data.</text>
</comment>
<dbReference type="InterPro" id="IPR036291">
    <property type="entry name" value="NAD(P)-bd_dom_sf"/>
</dbReference>
<dbReference type="Proteomes" id="UP000273786">
    <property type="component" value="Unassembled WGS sequence"/>
</dbReference>
<accession>A0A3P3FC61</accession>
<proteinExistence type="inferred from homology"/>
<dbReference type="InterPro" id="IPR057326">
    <property type="entry name" value="KR_dom"/>
</dbReference>
<dbReference type="PANTHER" id="PTHR43975:SF2">
    <property type="entry name" value="EG:BACR7A4.14 PROTEIN-RELATED"/>
    <property type="match status" value="1"/>
</dbReference>
<dbReference type="Pfam" id="PF13561">
    <property type="entry name" value="adh_short_C2"/>
    <property type="match status" value="1"/>
</dbReference>
<gene>
    <name evidence="3" type="ORF">EH240_22840</name>
</gene>
<evidence type="ECO:0000256" key="1">
    <source>
        <dbReference type="ARBA" id="ARBA00006484"/>
    </source>
</evidence>
<keyword evidence="4" id="KW-1185">Reference proteome</keyword>
<evidence type="ECO:0000313" key="4">
    <source>
        <dbReference type="Proteomes" id="UP000273786"/>
    </source>
</evidence>
<feature type="domain" description="Ketoreductase" evidence="2">
    <location>
        <begin position="9"/>
        <end position="187"/>
    </location>
</feature>
<dbReference type="InterPro" id="IPR020904">
    <property type="entry name" value="Sc_DH/Rdtase_CS"/>
</dbReference>
<evidence type="ECO:0000313" key="3">
    <source>
        <dbReference type="EMBL" id="RRH96161.1"/>
    </source>
</evidence>